<comment type="caution">
    <text evidence="4">The sequence shown here is derived from an EMBL/GenBank/DDBJ whole genome shotgun (WGS) entry which is preliminary data.</text>
</comment>
<protein>
    <recommendedName>
        <fullName evidence="3">DUF6504 domain-containing protein</fullName>
    </recommendedName>
</protein>
<dbReference type="InterPro" id="IPR043502">
    <property type="entry name" value="DNA/RNA_pol_sf"/>
</dbReference>
<evidence type="ECO:0000256" key="2">
    <source>
        <dbReference type="SAM" id="MobiDB-lite"/>
    </source>
</evidence>
<dbReference type="InterPro" id="IPR050356">
    <property type="entry name" value="SulA_CellDiv_inhibitor"/>
</dbReference>
<evidence type="ECO:0000256" key="1">
    <source>
        <dbReference type="ARBA" id="ARBA00022763"/>
    </source>
</evidence>
<sequence length="513" mass="57672">MPLIRANQLLSHSPEVGKEELHVLPHDRQADHQSLERLAEQIQASFCPKVAVESLGEKAWAGFPRHQAESLLCDISGVAHLFGDEQRMVAAVVKHLADAHPIPLHARLAIAPNGAAAWALAHFGKQAVEMTDDDNLVSSIETLPVESLRLETSVVETLHRLGVERIDQLLKLPRDGLATRLGKPLVNRISQILGQLDEPIIVHHPQPILSFRDELEYPTRDRDILLDRVERLIDRICEGLVQRRHGALRLRCHLSLTPQSPITMTIGLFAPSQEKKHLLSLISTRFETLSIRHDVVKIKMDVPLTAPLRHSQSELFASDVTTQASSSSLAFGGSSLSRFVDSLSGRLGRDTVWSVEATKDSLPENSYKLTIMTGNQNRANRKMRPSRTIRPAKTNTGGESKARTANHLPSHADAMRRPLTVLSQPMTLQPADGNSLNLGDVPEAFRLRGQTHRITRCWGPERIETQWWNGPSIRRDYYRVETSEGRWWWIYRDFSESKSGSQKSTWMLHGQFT</sequence>
<dbReference type="Pfam" id="PF20114">
    <property type="entry name" value="DUF6504"/>
    <property type="match status" value="1"/>
</dbReference>
<feature type="region of interest" description="Disordered" evidence="2">
    <location>
        <begin position="377"/>
        <end position="404"/>
    </location>
</feature>
<evidence type="ECO:0000313" key="4">
    <source>
        <dbReference type="EMBL" id="TWU45476.1"/>
    </source>
</evidence>
<gene>
    <name evidence="4" type="ORF">Q31b_06480</name>
</gene>
<reference evidence="4 5" key="1">
    <citation type="submission" date="2019-02" db="EMBL/GenBank/DDBJ databases">
        <title>Deep-cultivation of Planctomycetes and their phenomic and genomic characterization uncovers novel biology.</title>
        <authorList>
            <person name="Wiegand S."/>
            <person name="Jogler M."/>
            <person name="Boedeker C."/>
            <person name="Pinto D."/>
            <person name="Vollmers J."/>
            <person name="Rivas-Marin E."/>
            <person name="Kohn T."/>
            <person name="Peeters S.H."/>
            <person name="Heuer A."/>
            <person name="Rast P."/>
            <person name="Oberbeckmann S."/>
            <person name="Bunk B."/>
            <person name="Jeske O."/>
            <person name="Meyerdierks A."/>
            <person name="Storesund J.E."/>
            <person name="Kallscheuer N."/>
            <person name="Luecker S."/>
            <person name="Lage O.M."/>
            <person name="Pohl T."/>
            <person name="Merkel B.J."/>
            <person name="Hornburger P."/>
            <person name="Mueller R.-W."/>
            <person name="Bruemmer F."/>
            <person name="Labrenz M."/>
            <person name="Spormann A.M."/>
            <person name="Op Den Camp H."/>
            <person name="Overmann J."/>
            <person name="Amann R."/>
            <person name="Jetten M.S.M."/>
            <person name="Mascher T."/>
            <person name="Medema M.H."/>
            <person name="Devos D.P."/>
            <person name="Kaster A.-K."/>
            <person name="Ovreas L."/>
            <person name="Rohde M."/>
            <person name="Galperin M.Y."/>
            <person name="Jogler C."/>
        </authorList>
    </citation>
    <scope>NUCLEOTIDE SEQUENCE [LARGE SCALE GENOMIC DNA]</scope>
    <source>
        <strain evidence="4 5">Q31b</strain>
    </source>
</reference>
<proteinExistence type="predicted"/>
<feature type="domain" description="DUF6504" evidence="3">
    <location>
        <begin position="440"/>
        <end position="509"/>
    </location>
</feature>
<organism evidence="4 5">
    <name type="scientific">Novipirellula aureliae</name>
    <dbReference type="NCBI Taxonomy" id="2527966"/>
    <lineage>
        <taxon>Bacteria</taxon>
        <taxon>Pseudomonadati</taxon>
        <taxon>Planctomycetota</taxon>
        <taxon>Planctomycetia</taxon>
        <taxon>Pirellulales</taxon>
        <taxon>Pirellulaceae</taxon>
        <taxon>Novipirellula</taxon>
    </lineage>
</organism>
<evidence type="ECO:0000259" key="3">
    <source>
        <dbReference type="Pfam" id="PF20114"/>
    </source>
</evidence>
<name>A0A5C6ED40_9BACT</name>
<dbReference type="EMBL" id="SJPY01000001">
    <property type="protein sequence ID" value="TWU45476.1"/>
    <property type="molecule type" value="Genomic_DNA"/>
</dbReference>
<dbReference type="AlphaFoldDB" id="A0A5C6ED40"/>
<dbReference type="PANTHER" id="PTHR35369:SF2">
    <property type="entry name" value="BLR3025 PROTEIN"/>
    <property type="match status" value="1"/>
</dbReference>
<dbReference type="GO" id="GO:0006281">
    <property type="term" value="P:DNA repair"/>
    <property type="evidence" value="ECO:0007669"/>
    <property type="project" value="TreeGrafter"/>
</dbReference>
<dbReference type="Proteomes" id="UP000315471">
    <property type="component" value="Unassembled WGS sequence"/>
</dbReference>
<dbReference type="PANTHER" id="PTHR35369">
    <property type="entry name" value="BLR3025 PROTEIN-RELATED"/>
    <property type="match status" value="1"/>
</dbReference>
<dbReference type="CDD" id="cd03468">
    <property type="entry name" value="PolY_like"/>
    <property type="match status" value="1"/>
</dbReference>
<keyword evidence="1" id="KW-0227">DNA damage</keyword>
<keyword evidence="5" id="KW-1185">Reference proteome</keyword>
<dbReference type="SUPFAM" id="SSF56672">
    <property type="entry name" value="DNA/RNA polymerases"/>
    <property type="match status" value="1"/>
</dbReference>
<accession>A0A5C6ED40</accession>
<dbReference type="InterPro" id="IPR045443">
    <property type="entry name" value="DUF6504"/>
</dbReference>
<evidence type="ECO:0000313" key="5">
    <source>
        <dbReference type="Proteomes" id="UP000315471"/>
    </source>
</evidence>